<dbReference type="EMBL" id="KI630240">
    <property type="protein sequence ID" value="EYU43630.1"/>
    <property type="molecule type" value="Genomic_DNA"/>
</dbReference>
<dbReference type="PROSITE" id="PS50090">
    <property type="entry name" value="MYB_LIKE"/>
    <property type="match status" value="1"/>
</dbReference>
<protein>
    <submittedName>
        <fullName evidence="6">Uncharacterized protein</fullName>
    </submittedName>
</protein>
<name>A0A022RXD5_ERYGU</name>
<dbReference type="SUPFAM" id="SSF46689">
    <property type="entry name" value="Homeodomain-like"/>
    <property type="match status" value="1"/>
</dbReference>
<dbReference type="Proteomes" id="UP000030748">
    <property type="component" value="Unassembled WGS sequence"/>
</dbReference>
<dbReference type="AlphaFoldDB" id="A0A022RXD5"/>
<dbReference type="GO" id="GO:0005634">
    <property type="term" value="C:nucleus"/>
    <property type="evidence" value="ECO:0007669"/>
    <property type="project" value="UniProtKB-SubCell"/>
</dbReference>
<dbReference type="InterPro" id="IPR017930">
    <property type="entry name" value="Myb_dom"/>
</dbReference>
<evidence type="ECO:0000259" key="4">
    <source>
        <dbReference type="PROSITE" id="PS50090"/>
    </source>
</evidence>
<feature type="domain" description="HTH myb-type" evidence="5">
    <location>
        <begin position="388"/>
        <end position="452"/>
    </location>
</feature>
<evidence type="ECO:0000256" key="1">
    <source>
        <dbReference type="ARBA" id="ARBA00004123"/>
    </source>
</evidence>
<dbReference type="InterPro" id="IPR001005">
    <property type="entry name" value="SANT/Myb"/>
</dbReference>
<evidence type="ECO:0000259" key="5">
    <source>
        <dbReference type="PROSITE" id="PS51294"/>
    </source>
</evidence>
<dbReference type="Gene3D" id="1.10.246.220">
    <property type="match status" value="1"/>
</dbReference>
<evidence type="ECO:0000256" key="2">
    <source>
        <dbReference type="ARBA" id="ARBA00023242"/>
    </source>
</evidence>
<dbReference type="STRING" id="4155.A0A022RXD5"/>
<keyword evidence="2" id="KW-0539">Nucleus</keyword>
<dbReference type="InterPro" id="IPR009057">
    <property type="entry name" value="Homeodomain-like_sf"/>
</dbReference>
<dbReference type="SMART" id="SM00717">
    <property type="entry name" value="SANT"/>
    <property type="match status" value="1"/>
</dbReference>
<evidence type="ECO:0000313" key="7">
    <source>
        <dbReference type="Proteomes" id="UP000030748"/>
    </source>
</evidence>
<dbReference type="Pfam" id="PF00249">
    <property type="entry name" value="Myb_DNA-binding"/>
    <property type="match status" value="1"/>
</dbReference>
<reference evidence="6 7" key="1">
    <citation type="journal article" date="2013" name="Proc. Natl. Acad. Sci. U.S.A.">
        <title>Fine-scale variation in meiotic recombination in Mimulus inferred from population shotgun sequencing.</title>
        <authorList>
            <person name="Hellsten U."/>
            <person name="Wright K.M."/>
            <person name="Jenkins J."/>
            <person name="Shu S."/>
            <person name="Yuan Y."/>
            <person name="Wessler S.R."/>
            <person name="Schmutz J."/>
            <person name="Willis J.H."/>
            <person name="Rokhsar D.S."/>
        </authorList>
    </citation>
    <scope>NUCLEOTIDE SEQUENCE [LARGE SCALE GENOMIC DNA]</scope>
    <source>
        <strain evidence="7">cv. DUN x IM62</strain>
    </source>
</reference>
<feature type="region of interest" description="Disordered" evidence="3">
    <location>
        <begin position="328"/>
        <end position="392"/>
    </location>
</feature>
<feature type="domain" description="Myb-like" evidence="4">
    <location>
        <begin position="388"/>
        <end position="448"/>
    </location>
</feature>
<evidence type="ECO:0000313" key="6">
    <source>
        <dbReference type="EMBL" id="EYU43630.1"/>
    </source>
</evidence>
<organism evidence="6 7">
    <name type="scientific">Erythranthe guttata</name>
    <name type="common">Yellow monkey flower</name>
    <name type="synonym">Mimulus guttatus</name>
    <dbReference type="NCBI Taxonomy" id="4155"/>
    <lineage>
        <taxon>Eukaryota</taxon>
        <taxon>Viridiplantae</taxon>
        <taxon>Streptophyta</taxon>
        <taxon>Embryophyta</taxon>
        <taxon>Tracheophyta</taxon>
        <taxon>Spermatophyta</taxon>
        <taxon>Magnoliopsida</taxon>
        <taxon>eudicotyledons</taxon>
        <taxon>Gunneridae</taxon>
        <taxon>Pentapetalae</taxon>
        <taxon>asterids</taxon>
        <taxon>lamiids</taxon>
        <taxon>Lamiales</taxon>
        <taxon>Phrymaceae</taxon>
        <taxon>Erythranthe</taxon>
    </lineage>
</organism>
<dbReference type="PANTHER" id="PTHR46993">
    <property type="entry name" value="MYB TRANSCRIPTION FACTOR"/>
    <property type="match status" value="1"/>
</dbReference>
<dbReference type="PROSITE" id="PS51294">
    <property type="entry name" value="HTH_MYB"/>
    <property type="match status" value="1"/>
</dbReference>
<gene>
    <name evidence="6" type="ORF">MIMGU_mgv1a024583mg</name>
</gene>
<evidence type="ECO:0000256" key="3">
    <source>
        <dbReference type="SAM" id="MobiDB-lite"/>
    </source>
</evidence>
<accession>A0A022RXD5</accession>
<dbReference type="CDD" id="cd11660">
    <property type="entry name" value="SANT_TRF"/>
    <property type="match status" value="1"/>
</dbReference>
<proteinExistence type="predicted"/>
<dbReference type="eggNOG" id="ENOG502QSW7">
    <property type="taxonomic scope" value="Eukaryota"/>
</dbReference>
<sequence>MDIDADIAHWMLDYLLRQPLEEWKLSALIDALPLSNTDTNTRLERLILLKQLEYKAARFPVSRSTLVLFEQLEELDSRQGNMKVSDGMKHAYCAVAVNWTMEGAICQIEFFHAVTGLMERIEMMEKHVERNGALCSEELSEWIKDIKASMWNAHLFKSIMKKVEGLDVLDAVRVFVKGEREKMGPPLLELVKKLKDDEYVMEFLRGKAKIVDPDSGDENAMGPSYETSCKSPMSEEVRIVRRALHKSLLDLEAVVKDPLPEALKYSAEVMAKFMARTGGRNMAQEENMNQDTVKENAESMAGTSAREMPGKENHLELNQIDVVGDGNVQATTGIDKGNVRRPSLMERNKSARTSEWTEYEPEEEQGSRLPSPRTTKNAPNKPGKENGKDRRIRRLWTSAEEKAFETAVENLGVEKPGSIHWRAIATEYSDTIQDRTAEDLRYKWRNMTKAKAKRYG</sequence>
<comment type="subcellular location">
    <subcellularLocation>
        <location evidence="1">Nucleus</location>
    </subcellularLocation>
</comment>
<keyword evidence="7" id="KW-1185">Reference proteome</keyword>
<dbReference type="PANTHER" id="PTHR46993:SF6">
    <property type="entry name" value="MYB TRANSCRIPTION FACTOR"/>
    <property type="match status" value="1"/>
</dbReference>